<keyword evidence="2" id="KW-1185">Reference proteome</keyword>
<comment type="caution">
    <text evidence="1">The sequence shown here is derived from an EMBL/GenBank/DDBJ whole genome shotgun (WGS) entry which is preliminary data.</text>
</comment>
<accession>A0AAV7VGG8</accession>
<evidence type="ECO:0000313" key="1">
    <source>
        <dbReference type="EMBL" id="KAJ1200703.1"/>
    </source>
</evidence>
<reference evidence="1" key="1">
    <citation type="journal article" date="2022" name="bioRxiv">
        <title>Sequencing and chromosome-scale assembly of the giantPleurodeles waltlgenome.</title>
        <authorList>
            <person name="Brown T."/>
            <person name="Elewa A."/>
            <person name="Iarovenko S."/>
            <person name="Subramanian E."/>
            <person name="Araus A.J."/>
            <person name="Petzold A."/>
            <person name="Susuki M."/>
            <person name="Suzuki K.-i.T."/>
            <person name="Hayashi T."/>
            <person name="Toyoda A."/>
            <person name="Oliveira C."/>
            <person name="Osipova E."/>
            <person name="Leigh N.D."/>
            <person name="Simon A."/>
            <person name="Yun M.H."/>
        </authorList>
    </citation>
    <scope>NUCLEOTIDE SEQUENCE</scope>
    <source>
        <strain evidence="1">20211129_DDA</strain>
        <tissue evidence="1">Liver</tissue>
    </source>
</reference>
<proteinExistence type="predicted"/>
<sequence>MSQKSNTEGYRAGKRLFWFIKQDIHAAPAVSLYIRPDMTLYTQKLILDAFYTYYPKVYDNTYKSATGAADHFLAPFTLLHLPGDRQAILDGLLTKQETKAAVQDLATGNTPDMVGIGSP</sequence>
<organism evidence="1 2">
    <name type="scientific">Pleurodeles waltl</name>
    <name type="common">Iberian ribbed newt</name>
    <dbReference type="NCBI Taxonomy" id="8319"/>
    <lineage>
        <taxon>Eukaryota</taxon>
        <taxon>Metazoa</taxon>
        <taxon>Chordata</taxon>
        <taxon>Craniata</taxon>
        <taxon>Vertebrata</taxon>
        <taxon>Euteleostomi</taxon>
        <taxon>Amphibia</taxon>
        <taxon>Batrachia</taxon>
        <taxon>Caudata</taxon>
        <taxon>Salamandroidea</taxon>
        <taxon>Salamandridae</taxon>
        <taxon>Pleurodelinae</taxon>
        <taxon>Pleurodeles</taxon>
    </lineage>
</organism>
<dbReference type="AlphaFoldDB" id="A0AAV7VGG8"/>
<protein>
    <submittedName>
        <fullName evidence="1">Uncharacterized protein</fullName>
    </submittedName>
</protein>
<dbReference type="EMBL" id="JANPWB010000003">
    <property type="protein sequence ID" value="KAJ1200703.1"/>
    <property type="molecule type" value="Genomic_DNA"/>
</dbReference>
<evidence type="ECO:0000313" key="2">
    <source>
        <dbReference type="Proteomes" id="UP001066276"/>
    </source>
</evidence>
<name>A0AAV7VGG8_PLEWA</name>
<gene>
    <name evidence="1" type="ORF">NDU88_004524</name>
</gene>
<dbReference type="Proteomes" id="UP001066276">
    <property type="component" value="Chromosome 2_1"/>
</dbReference>